<dbReference type="EMBL" id="MN739151">
    <property type="protein sequence ID" value="QHS90866.1"/>
    <property type="molecule type" value="Genomic_DNA"/>
</dbReference>
<sequence>MEKPRNAWWEFVQQNMCIVKDIASRKERFMVLSNMWKERKSKIITLHADDLIELQQKLAYYKAEHQKMLCIIKNQEEIIYFLEGQIKYGY</sequence>
<dbReference type="AlphaFoldDB" id="A0A6C0BFE6"/>
<proteinExistence type="predicted"/>
<reference evidence="1" key="1">
    <citation type="journal article" date="2020" name="Nature">
        <title>Giant virus diversity and host interactions through global metagenomics.</title>
        <authorList>
            <person name="Schulz F."/>
            <person name="Roux S."/>
            <person name="Paez-Espino D."/>
            <person name="Jungbluth S."/>
            <person name="Walsh D.A."/>
            <person name="Denef V.J."/>
            <person name="McMahon K.D."/>
            <person name="Konstantinidis K.T."/>
            <person name="Eloe-Fadrosh E.A."/>
            <person name="Kyrpides N.C."/>
            <person name="Woyke T."/>
        </authorList>
    </citation>
    <scope>NUCLEOTIDE SEQUENCE</scope>
    <source>
        <strain evidence="1">GVMAG-M-3300010354-11</strain>
    </source>
</reference>
<accession>A0A6C0BFE6</accession>
<name>A0A6C0BFE6_9ZZZZ</name>
<protein>
    <submittedName>
        <fullName evidence="1">Uncharacterized protein</fullName>
    </submittedName>
</protein>
<evidence type="ECO:0000313" key="1">
    <source>
        <dbReference type="EMBL" id="QHS90866.1"/>
    </source>
</evidence>
<organism evidence="1">
    <name type="scientific">viral metagenome</name>
    <dbReference type="NCBI Taxonomy" id="1070528"/>
    <lineage>
        <taxon>unclassified sequences</taxon>
        <taxon>metagenomes</taxon>
        <taxon>organismal metagenomes</taxon>
    </lineage>
</organism>